<feature type="transmembrane region" description="Helical" evidence="1">
    <location>
        <begin position="29"/>
        <end position="51"/>
    </location>
</feature>
<keyword evidence="1" id="KW-1133">Transmembrane helix</keyword>
<dbReference type="AlphaFoldDB" id="A0A6I6UX25"/>
<dbReference type="Proteomes" id="UP000465062">
    <property type="component" value="Plasmid p6"/>
</dbReference>
<keyword evidence="1" id="KW-0812">Transmembrane</keyword>
<keyword evidence="1" id="KW-0472">Membrane</keyword>
<dbReference type="RefSeq" id="WP_159363375.1">
    <property type="nucleotide sequence ID" value="NZ_CP047395.1"/>
</dbReference>
<accession>A0A6I6UX25</accession>
<keyword evidence="2" id="KW-0614">Plasmid</keyword>
<evidence type="ECO:0000313" key="2">
    <source>
        <dbReference type="EMBL" id="QHE63952.1"/>
    </source>
</evidence>
<dbReference type="KEGG" id="bvq:FHE72_23460"/>
<protein>
    <submittedName>
        <fullName evidence="2">Uncharacterized protein</fullName>
    </submittedName>
</protein>
<organism evidence="2 3">
    <name type="scientific">Rossellomorea vietnamensis</name>
    <dbReference type="NCBI Taxonomy" id="218284"/>
    <lineage>
        <taxon>Bacteria</taxon>
        <taxon>Bacillati</taxon>
        <taxon>Bacillota</taxon>
        <taxon>Bacilli</taxon>
        <taxon>Bacillales</taxon>
        <taxon>Bacillaceae</taxon>
        <taxon>Rossellomorea</taxon>
    </lineage>
</organism>
<evidence type="ECO:0000313" key="3">
    <source>
        <dbReference type="Proteomes" id="UP000465062"/>
    </source>
</evidence>
<dbReference type="EMBL" id="CP047395">
    <property type="protein sequence ID" value="QHE63952.1"/>
    <property type="molecule type" value="Genomic_DNA"/>
</dbReference>
<sequence>MEIFPLLNHSDVSRENSLAIKRQFSRFDIILLTLAILLFIPTLTVSLWLAAICLLVKEACIKNVIVKDAESGEKFRVNKEEYKQYRKLKKSKESTVRNIL</sequence>
<reference evidence="2 3" key="1">
    <citation type="submission" date="2019-06" db="EMBL/GenBank/DDBJ databases">
        <title>An operon consisting of a P-type ATPase gene and a transcriptional regular gene given the different cadmium resistance in Bacillus vietamensis 151-6 and Bacillus marisflavi 151-25.</title>
        <authorList>
            <person name="Yu X."/>
        </authorList>
    </citation>
    <scope>NUCLEOTIDE SEQUENCE [LARGE SCALE GENOMIC DNA]</scope>
    <source>
        <strain evidence="2 3">151-6</strain>
        <plasmid evidence="2 3">p6</plasmid>
    </source>
</reference>
<proteinExistence type="predicted"/>
<evidence type="ECO:0000256" key="1">
    <source>
        <dbReference type="SAM" id="Phobius"/>
    </source>
</evidence>
<gene>
    <name evidence="2" type="ORF">FHE72_23460</name>
</gene>
<name>A0A6I6UX25_9BACI</name>
<geneLocation type="plasmid" evidence="2 3">
    <name>p6</name>
</geneLocation>